<evidence type="ECO:0000256" key="5">
    <source>
        <dbReference type="ARBA" id="ARBA00023136"/>
    </source>
</evidence>
<dbReference type="CDD" id="cd03405">
    <property type="entry name" value="SPFH_HflC"/>
    <property type="match status" value="1"/>
</dbReference>
<dbReference type="Gene3D" id="3.30.479.30">
    <property type="entry name" value="Band 7 domain"/>
    <property type="match status" value="1"/>
</dbReference>
<dbReference type="NCBIfam" id="TIGR01932">
    <property type="entry name" value="hflC"/>
    <property type="match status" value="1"/>
</dbReference>
<evidence type="ECO:0000256" key="7">
    <source>
        <dbReference type="SAM" id="Phobius"/>
    </source>
</evidence>
<dbReference type="InterPro" id="IPR010200">
    <property type="entry name" value="HflC"/>
</dbReference>
<keyword evidence="3 7" id="KW-0812">Transmembrane</keyword>
<evidence type="ECO:0000256" key="2">
    <source>
        <dbReference type="ARBA" id="ARBA00007862"/>
    </source>
</evidence>
<dbReference type="GO" id="GO:0008233">
    <property type="term" value="F:peptidase activity"/>
    <property type="evidence" value="ECO:0007669"/>
    <property type="project" value="UniProtKB-KW"/>
</dbReference>
<comment type="subcellular location">
    <subcellularLocation>
        <location evidence="1">Membrane</location>
        <topology evidence="1">Single-pass membrane protein</topology>
    </subcellularLocation>
</comment>
<dbReference type="PRINTS" id="PR00721">
    <property type="entry name" value="STOMATIN"/>
</dbReference>
<comment type="caution">
    <text evidence="9">The sequence shown here is derived from an EMBL/GenBank/DDBJ whole genome shotgun (WGS) entry which is preliminary data.</text>
</comment>
<sequence>MRQGINAVASILVVVLVVAASMIFTVDQRQYAIVFQLGEVKKVIADPGLYFKWPLIQNVRFFDKRILTLDSPEPERFITSEKKNVLVDSFVKWKIVDPKLYYVSVGDEAGARTRLSQTVNAGLREEFGKRTVHEVVSGERDKIMEEMRDKADLDARKIGVQIIDVRLKRVDLPTEVSESVYSRMEAERKRVANELRSEGAAEAEKIRADADRQREVIVAEAYRDAQKVKGEGDAKAAAIYAQAFSQSPEFYAFYRSMEAYRGSFGNKSDVIVVEPNSEFFKYMKNAGGAVKNPANDR</sequence>
<dbReference type="Pfam" id="PF01145">
    <property type="entry name" value="Band_7"/>
    <property type="match status" value="1"/>
</dbReference>
<dbReference type="PANTHER" id="PTHR42911:SF1">
    <property type="entry name" value="MODULATOR OF FTSH PROTEASE HFLC"/>
    <property type="match status" value="1"/>
</dbReference>
<proteinExistence type="inferred from homology"/>
<evidence type="ECO:0000256" key="3">
    <source>
        <dbReference type="ARBA" id="ARBA00022692"/>
    </source>
</evidence>
<comment type="similarity">
    <text evidence="2 6">Belongs to the band 7/mec-2 family. HflC subfamily.</text>
</comment>
<dbReference type="SMART" id="SM00244">
    <property type="entry name" value="PHB"/>
    <property type="match status" value="1"/>
</dbReference>
<evidence type="ECO:0000259" key="8">
    <source>
        <dbReference type="SMART" id="SM00244"/>
    </source>
</evidence>
<dbReference type="InterPro" id="IPR001972">
    <property type="entry name" value="Stomatin_HflK_fam"/>
</dbReference>
<dbReference type="PANTHER" id="PTHR42911">
    <property type="entry name" value="MODULATOR OF FTSH PROTEASE HFLC"/>
    <property type="match status" value="1"/>
</dbReference>
<evidence type="ECO:0000256" key="6">
    <source>
        <dbReference type="PIRNR" id="PIRNR005651"/>
    </source>
</evidence>
<dbReference type="SUPFAM" id="SSF117892">
    <property type="entry name" value="Band 7/SPFH domain"/>
    <property type="match status" value="1"/>
</dbReference>
<accession>A0ABV4UE23</accession>
<keyword evidence="4 7" id="KW-1133">Transmembrane helix</keyword>
<feature type="domain" description="Band 7" evidence="8">
    <location>
        <begin position="21"/>
        <end position="184"/>
    </location>
</feature>
<gene>
    <name evidence="9" type="primary">hflC</name>
    <name evidence="9" type="ORF">ABCS64_05625</name>
</gene>
<dbReference type="InterPro" id="IPR036013">
    <property type="entry name" value="Band_7/SPFH_dom_sf"/>
</dbReference>
<organism evidence="9 10">
    <name type="scientific">Dentiradicibacter hellwigii</name>
    <dbReference type="NCBI Taxonomy" id="3149053"/>
    <lineage>
        <taxon>Bacteria</taxon>
        <taxon>Pseudomonadati</taxon>
        <taxon>Pseudomonadota</taxon>
        <taxon>Betaproteobacteria</taxon>
        <taxon>Rhodocyclales</taxon>
        <taxon>Rhodocyclaceae</taxon>
        <taxon>Dentiradicibacter</taxon>
    </lineage>
</organism>
<dbReference type="PIRSF" id="PIRSF005651">
    <property type="entry name" value="HflC"/>
    <property type="match status" value="1"/>
</dbReference>
<name>A0ABV4UE23_9RHOO</name>
<keyword evidence="9" id="KW-0645">Protease</keyword>
<evidence type="ECO:0000313" key="9">
    <source>
        <dbReference type="EMBL" id="MFA9949812.1"/>
    </source>
</evidence>
<feature type="transmembrane region" description="Helical" evidence="7">
    <location>
        <begin position="7"/>
        <end position="26"/>
    </location>
</feature>
<comment type="function">
    <text evidence="6">HflC and HflK could regulate a protease.</text>
</comment>
<evidence type="ECO:0000256" key="4">
    <source>
        <dbReference type="ARBA" id="ARBA00022989"/>
    </source>
</evidence>
<keyword evidence="10" id="KW-1185">Reference proteome</keyword>
<evidence type="ECO:0000313" key="10">
    <source>
        <dbReference type="Proteomes" id="UP001574673"/>
    </source>
</evidence>
<reference evidence="10" key="1">
    <citation type="submission" date="2024-06" db="EMBL/GenBank/DDBJ databases">
        <title>Radixoralia hellwigii gen. nov., sp nov., isolated from a root canal in the human oral cavity.</title>
        <authorList>
            <person name="Bartsch S."/>
            <person name="Wittmer A."/>
            <person name="Schulz A.-K."/>
            <person name="Neumann-Schaal M."/>
            <person name="Wolf J."/>
            <person name="Gronow S."/>
            <person name="Tennert C."/>
            <person name="Haecker G."/>
            <person name="Cieplik F."/>
            <person name="Al-Ahmad A."/>
        </authorList>
    </citation>
    <scope>NUCLEOTIDE SEQUENCE [LARGE SCALE GENOMIC DNA]</scope>
    <source>
        <strain evidence="10">Wk13</strain>
    </source>
</reference>
<keyword evidence="5 7" id="KW-0472">Membrane</keyword>
<dbReference type="GO" id="GO:0006508">
    <property type="term" value="P:proteolysis"/>
    <property type="evidence" value="ECO:0007669"/>
    <property type="project" value="UniProtKB-KW"/>
</dbReference>
<dbReference type="EMBL" id="JBEUWX010000002">
    <property type="protein sequence ID" value="MFA9949812.1"/>
    <property type="molecule type" value="Genomic_DNA"/>
</dbReference>
<keyword evidence="9" id="KW-0378">Hydrolase</keyword>
<protein>
    <recommendedName>
        <fullName evidence="6">Protein HflC</fullName>
    </recommendedName>
</protein>
<evidence type="ECO:0000256" key="1">
    <source>
        <dbReference type="ARBA" id="ARBA00004167"/>
    </source>
</evidence>
<dbReference type="InterPro" id="IPR001107">
    <property type="entry name" value="Band_7"/>
</dbReference>
<dbReference type="Proteomes" id="UP001574673">
    <property type="component" value="Unassembled WGS sequence"/>
</dbReference>